<dbReference type="Proteomes" id="UP000065261">
    <property type="component" value="Chromosome I"/>
</dbReference>
<evidence type="ECO:0000313" key="2">
    <source>
        <dbReference type="Proteomes" id="UP000065261"/>
    </source>
</evidence>
<accession>A0A0U2X0K7</accession>
<protein>
    <recommendedName>
        <fullName evidence="3">Anti-sigma factor</fullName>
    </recommendedName>
</protein>
<dbReference type="RefSeq" id="WP_058373748.1">
    <property type="nucleotide sequence ID" value="NZ_CP011034.1"/>
</dbReference>
<evidence type="ECO:0000313" key="1">
    <source>
        <dbReference type="EMBL" id="ALS33521.1"/>
    </source>
</evidence>
<name>A0A0U2X0K7_9GAMM</name>
<gene>
    <name evidence="1" type="ORF">PTRA_a2427</name>
</gene>
<reference evidence="1 2" key="1">
    <citation type="submission" date="2015-03" db="EMBL/GenBank/DDBJ databases">
        <authorList>
            <person name="Murphy D."/>
        </authorList>
    </citation>
    <scope>NUCLEOTIDE SEQUENCE [LARGE SCALE GENOMIC DNA]</scope>
    <source>
        <strain evidence="1 2">KMM 520</strain>
    </source>
</reference>
<dbReference type="EMBL" id="CP011034">
    <property type="protein sequence ID" value="ALS33521.1"/>
    <property type="molecule type" value="Genomic_DNA"/>
</dbReference>
<sequence>MKITDETLSAFLDSELPENEMEQVRLALETDDELVMRLAELSEVDALLKQHASLIDQQPLSEALAKTVAKLQSNNLVQLSAWQRVKQAANKNLAIAASIAVVFGVGTTSYFQTQSNSSLVAQHIATALDTQLSTDEVTQADGTTFKASLSFANLQGELCRQYEVAAAAKSNVAIACKTADGWQVKAQFQQGKSDNGSQYQTASNNKPLEQVIDQMISGAPLNTNQEQQAIAQQWKIKNN</sequence>
<dbReference type="KEGG" id="ptn:PTRA_a2427"/>
<dbReference type="OrthoDB" id="5588054at2"/>
<dbReference type="PATRIC" id="fig|1315283.4.peg.2113"/>
<organism evidence="1">
    <name type="scientific">Pseudoalteromonas translucida KMM 520</name>
    <dbReference type="NCBI Taxonomy" id="1315283"/>
    <lineage>
        <taxon>Bacteria</taxon>
        <taxon>Pseudomonadati</taxon>
        <taxon>Pseudomonadota</taxon>
        <taxon>Gammaproteobacteria</taxon>
        <taxon>Alteromonadales</taxon>
        <taxon>Pseudoalteromonadaceae</taxon>
        <taxon>Pseudoalteromonas</taxon>
    </lineage>
</organism>
<evidence type="ECO:0008006" key="3">
    <source>
        <dbReference type="Google" id="ProtNLM"/>
    </source>
</evidence>
<dbReference type="AlphaFoldDB" id="A0A0U2X0K7"/>
<proteinExistence type="predicted"/>